<dbReference type="RefSeq" id="WP_209490615.1">
    <property type="nucleotide sequence ID" value="NZ_JAGGLC010000001.1"/>
</dbReference>
<protein>
    <submittedName>
        <fullName evidence="2">Uncharacterized protein YceK</fullName>
    </submittedName>
</protein>
<reference evidence="2" key="1">
    <citation type="submission" date="2021-03" db="EMBL/GenBank/DDBJ databases">
        <title>Genomic Encyclopedia of Type Strains, Phase IV (KMG-IV): sequencing the most valuable type-strain genomes for metagenomic binning, comparative biology and taxonomic classification.</title>
        <authorList>
            <person name="Goeker M."/>
        </authorList>
    </citation>
    <scope>NUCLEOTIDE SEQUENCE</scope>
    <source>
        <strain evidence="2">DSM 26232</strain>
    </source>
</reference>
<organism evidence="2 3">
    <name type="scientific">Halolamina salifodinae</name>
    <dbReference type="NCBI Taxonomy" id="1202767"/>
    <lineage>
        <taxon>Archaea</taxon>
        <taxon>Methanobacteriati</taxon>
        <taxon>Methanobacteriota</taxon>
        <taxon>Stenosarchaea group</taxon>
        <taxon>Halobacteria</taxon>
        <taxon>Halobacteriales</taxon>
        <taxon>Haloferacaceae</taxon>
    </lineage>
</organism>
<name>A0A8T4GTJ0_9EURY</name>
<feature type="compositionally biased region" description="Basic and acidic residues" evidence="1">
    <location>
        <begin position="73"/>
        <end position="84"/>
    </location>
</feature>
<evidence type="ECO:0000256" key="1">
    <source>
        <dbReference type="SAM" id="MobiDB-lite"/>
    </source>
</evidence>
<comment type="caution">
    <text evidence="2">The sequence shown here is derived from an EMBL/GenBank/DDBJ whole genome shotgun (WGS) entry which is preliminary data.</text>
</comment>
<keyword evidence="3" id="KW-1185">Reference proteome</keyword>
<dbReference type="PROSITE" id="PS51257">
    <property type="entry name" value="PROKAR_LIPOPROTEIN"/>
    <property type="match status" value="1"/>
</dbReference>
<feature type="region of interest" description="Disordered" evidence="1">
    <location>
        <begin position="73"/>
        <end position="95"/>
    </location>
</feature>
<dbReference type="EMBL" id="JAGGLC010000001">
    <property type="protein sequence ID" value="MBP1986327.1"/>
    <property type="molecule type" value="Genomic_DNA"/>
</dbReference>
<evidence type="ECO:0000313" key="3">
    <source>
        <dbReference type="Proteomes" id="UP000823736"/>
    </source>
</evidence>
<dbReference type="AlphaFoldDB" id="A0A8T4GTJ0"/>
<evidence type="ECO:0000313" key="2">
    <source>
        <dbReference type="EMBL" id="MBP1986327.1"/>
    </source>
</evidence>
<proteinExistence type="predicted"/>
<sequence length="118" mass="12767">MGTRALVLAVLLVLAGCSSLSGTHTVARPGYVIAEPLDADGVPENATVVDAATIEPSSNGLDELLAEAVERDQRASRELPRSEMAEVEDQLSAAPRHDDSHYLRYEGEILRVHTKYLQ</sequence>
<dbReference type="Proteomes" id="UP000823736">
    <property type="component" value="Unassembled WGS sequence"/>
</dbReference>
<gene>
    <name evidence="2" type="ORF">J2753_000800</name>
</gene>
<accession>A0A8T4GTJ0</accession>